<evidence type="ECO:0000256" key="1">
    <source>
        <dbReference type="SAM" id="MobiDB-lite"/>
    </source>
</evidence>
<evidence type="ECO:0000313" key="3">
    <source>
        <dbReference type="EMBL" id="PZF88228.1"/>
    </source>
</evidence>
<feature type="transmembrane region" description="Helical" evidence="2">
    <location>
        <begin position="12"/>
        <end position="31"/>
    </location>
</feature>
<protein>
    <submittedName>
        <fullName evidence="3">Uncharacterized protein</fullName>
    </submittedName>
</protein>
<proteinExistence type="predicted"/>
<name>A0A2W2C8H1_9ACTN</name>
<accession>A0A2W2C8H1</accession>
<dbReference type="AlphaFoldDB" id="A0A2W2C8H1"/>
<dbReference type="OrthoDB" id="3393649at2"/>
<keyword evidence="2" id="KW-0812">Transmembrane</keyword>
<organism evidence="3 4">
    <name type="scientific">Micromonospora endophytica</name>
    <dbReference type="NCBI Taxonomy" id="515350"/>
    <lineage>
        <taxon>Bacteria</taxon>
        <taxon>Bacillati</taxon>
        <taxon>Actinomycetota</taxon>
        <taxon>Actinomycetes</taxon>
        <taxon>Micromonosporales</taxon>
        <taxon>Micromonosporaceae</taxon>
        <taxon>Micromonospora</taxon>
    </lineage>
</organism>
<dbReference type="EMBL" id="POTX01000242">
    <property type="protein sequence ID" value="PZF88228.1"/>
    <property type="molecule type" value="Genomic_DNA"/>
</dbReference>
<dbReference type="Proteomes" id="UP000248627">
    <property type="component" value="Unassembled WGS sequence"/>
</dbReference>
<evidence type="ECO:0000256" key="2">
    <source>
        <dbReference type="SAM" id="Phobius"/>
    </source>
</evidence>
<comment type="caution">
    <text evidence="3">The sequence shown here is derived from an EMBL/GenBank/DDBJ whole genome shotgun (WGS) entry which is preliminary data.</text>
</comment>
<feature type="region of interest" description="Disordered" evidence="1">
    <location>
        <begin position="36"/>
        <end position="99"/>
    </location>
</feature>
<sequence>MVRARRRRRHAVEAVAAFAGLLALVGLVNWWSEPVPEAPPESDGLPAVVGRPSLPSPVPSAPAVPGLRPRDRSPSLSPATATPRTAPAAPAEPTTLTVRRADIPATVDLTELGRRDWVHWGLGGAEATARKRDGSGEIRDLGGTGERSGWDGNQELFRWRDGAPVESTDPTPDGVFTCGAGSGFRLAVVADGQPRTATVYLGVWMAGGRLDVQLPDGPSRTVRLEERHTSQSTAVTVRFQAPAGTRLLLTWTVEEVFTPHCANVALQALTLS</sequence>
<gene>
    <name evidence="3" type="ORF">C1I93_25195</name>
</gene>
<keyword evidence="2" id="KW-1133">Transmembrane helix</keyword>
<feature type="compositionally biased region" description="Low complexity" evidence="1">
    <location>
        <begin position="74"/>
        <end position="97"/>
    </location>
</feature>
<reference evidence="3 4" key="1">
    <citation type="submission" date="2018-01" db="EMBL/GenBank/DDBJ databases">
        <title>Draft genome sequence of Jishengella endophytica.</title>
        <authorList>
            <person name="Sahin N."/>
            <person name="Ay H."/>
            <person name="Saygin H."/>
        </authorList>
    </citation>
    <scope>NUCLEOTIDE SEQUENCE [LARGE SCALE GENOMIC DNA]</scope>
    <source>
        <strain evidence="3 4">DSM 45430</strain>
    </source>
</reference>
<evidence type="ECO:0000313" key="4">
    <source>
        <dbReference type="Proteomes" id="UP000248627"/>
    </source>
</evidence>
<keyword evidence="4" id="KW-1185">Reference proteome</keyword>
<keyword evidence="2" id="KW-0472">Membrane</keyword>